<evidence type="ECO:0000256" key="3">
    <source>
        <dbReference type="ARBA" id="ARBA00023004"/>
    </source>
</evidence>
<dbReference type="EC" id="3.1.4.17" evidence="6"/>
<evidence type="ECO:0000259" key="5">
    <source>
        <dbReference type="Pfam" id="PF00149"/>
    </source>
</evidence>
<keyword evidence="2 6" id="KW-0378">Hydrolase</keyword>
<proteinExistence type="inferred from homology"/>
<dbReference type="InterPro" id="IPR029052">
    <property type="entry name" value="Metallo-depent_PP-like"/>
</dbReference>
<feature type="domain" description="Calcineurin-like phosphoesterase" evidence="5">
    <location>
        <begin position="1"/>
        <end position="193"/>
    </location>
</feature>
<evidence type="ECO:0000256" key="4">
    <source>
        <dbReference type="ARBA" id="ARBA00025742"/>
    </source>
</evidence>
<dbReference type="InterPro" id="IPR004843">
    <property type="entry name" value="Calcineurin-like_PHP"/>
</dbReference>
<dbReference type="GO" id="GO:0046872">
    <property type="term" value="F:metal ion binding"/>
    <property type="evidence" value="ECO:0007669"/>
    <property type="project" value="UniProtKB-KW"/>
</dbReference>
<dbReference type="STRING" id="928856.SAMN04488049_11331"/>
<keyword evidence="7" id="KW-1185">Reference proteome</keyword>
<dbReference type="OrthoDB" id="651281at2"/>
<comment type="similarity">
    <text evidence="4">Belongs to the cyclic nucleotide phosphodiesterase class-III family.</text>
</comment>
<evidence type="ECO:0000256" key="2">
    <source>
        <dbReference type="ARBA" id="ARBA00022801"/>
    </source>
</evidence>
<evidence type="ECO:0000313" key="7">
    <source>
        <dbReference type="Proteomes" id="UP000052022"/>
    </source>
</evidence>
<dbReference type="PANTHER" id="PTHR42988:SF2">
    <property type="entry name" value="CYCLIC NUCLEOTIDE PHOSPHODIESTERASE CBUA0032-RELATED"/>
    <property type="match status" value="1"/>
</dbReference>
<reference evidence="6 7" key="1">
    <citation type="submission" date="2015-09" db="EMBL/GenBank/DDBJ databases">
        <authorList>
            <consortium name="Swine Surveillance"/>
        </authorList>
    </citation>
    <scope>NUCLEOTIDE SEQUENCE [LARGE SCALE GENOMIC DNA]</scope>
    <source>
        <strain evidence="6 7">CECT 7557</strain>
    </source>
</reference>
<sequence length="274" mass="30392">MKFLQFTDIHLTKDGETIGGRDPVLNFRKGLAHAMEFHADAEALFITGDLSDWGDAEDYQKLKDILRDVPVPVYPLIGNHDERALLRAAFPDLADPNGFVQYTVPLSLGTAICLDTWGPQSHAGHFCETRAAWLQAQLSRLEGPVWIFMHHNPVALRIAPMDKIMLLDADRFAATIQPFSGRIRHIYHGHCHLPLAGSLHGIPLYAPRGTNHAGWADFSATRLLSSAELPEAYAVTFADTASTMTHMVEFGYAGDIKGEGSPDYADWDRTTMVR</sequence>
<dbReference type="AlphaFoldDB" id="A0A0P1G054"/>
<dbReference type="PANTHER" id="PTHR42988">
    <property type="entry name" value="PHOSPHOHYDROLASE"/>
    <property type="match status" value="1"/>
</dbReference>
<dbReference type="Proteomes" id="UP000052022">
    <property type="component" value="Unassembled WGS sequence"/>
</dbReference>
<evidence type="ECO:0000313" key="6">
    <source>
        <dbReference type="EMBL" id="CUH74874.1"/>
    </source>
</evidence>
<keyword evidence="1" id="KW-0479">Metal-binding</keyword>
<keyword evidence="3" id="KW-0408">Iron</keyword>
<dbReference type="InterPro" id="IPR050884">
    <property type="entry name" value="CNP_phosphodiesterase-III"/>
</dbReference>
<evidence type="ECO:0000256" key="1">
    <source>
        <dbReference type="ARBA" id="ARBA00022723"/>
    </source>
</evidence>
<dbReference type="EMBL" id="CYSD01000002">
    <property type="protein sequence ID" value="CUH74874.1"/>
    <property type="molecule type" value="Genomic_DNA"/>
</dbReference>
<name>A0A0P1G054_9RHOB</name>
<gene>
    <name evidence="6" type="primary">cpdA</name>
    <name evidence="6" type="ORF">TRM7557_00121</name>
</gene>
<dbReference type="GO" id="GO:0004114">
    <property type="term" value="F:3',5'-cyclic-nucleotide phosphodiesterase activity"/>
    <property type="evidence" value="ECO:0007669"/>
    <property type="project" value="UniProtKB-EC"/>
</dbReference>
<protein>
    <submittedName>
        <fullName evidence="6">3',5'-cyclic adenosine monophosphate phosphodiesterase CpdA</fullName>
        <ecNumber evidence="6">3.1.4.17</ecNumber>
    </submittedName>
</protein>
<dbReference type="RefSeq" id="WP_058288282.1">
    <property type="nucleotide sequence ID" value="NZ_CYSD01000002.1"/>
</dbReference>
<organism evidence="6 7">
    <name type="scientific">Tritonibacter multivorans</name>
    <dbReference type="NCBI Taxonomy" id="928856"/>
    <lineage>
        <taxon>Bacteria</taxon>
        <taxon>Pseudomonadati</taxon>
        <taxon>Pseudomonadota</taxon>
        <taxon>Alphaproteobacteria</taxon>
        <taxon>Rhodobacterales</taxon>
        <taxon>Paracoccaceae</taxon>
        <taxon>Tritonibacter</taxon>
    </lineage>
</organism>
<dbReference type="SUPFAM" id="SSF56300">
    <property type="entry name" value="Metallo-dependent phosphatases"/>
    <property type="match status" value="1"/>
</dbReference>
<dbReference type="Pfam" id="PF00149">
    <property type="entry name" value="Metallophos"/>
    <property type="match status" value="1"/>
</dbReference>
<dbReference type="Gene3D" id="3.60.21.10">
    <property type="match status" value="1"/>
</dbReference>
<accession>A0A0P1G054</accession>